<dbReference type="PANTHER" id="PTHR33406:SF11">
    <property type="entry name" value="MEMBRANE PROTEIN SCO6666-RELATED"/>
    <property type="match status" value="1"/>
</dbReference>
<evidence type="ECO:0000256" key="4">
    <source>
        <dbReference type="ARBA" id="ARBA00022692"/>
    </source>
</evidence>
<dbReference type="InterPro" id="IPR004869">
    <property type="entry name" value="MMPL_dom"/>
</dbReference>
<comment type="subcellular location">
    <subcellularLocation>
        <location evidence="1">Cell membrane</location>
        <topology evidence="1">Multi-pass membrane protein</topology>
    </subcellularLocation>
</comment>
<dbReference type="Proteomes" id="UP000180166">
    <property type="component" value="Chromosome"/>
</dbReference>
<dbReference type="KEGG" id="nsr:NS506_01607"/>
<dbReference type="InterPro" id="IPR050545">
    <property type="entry name" value="Mycobact_MmpL"/>
</dbReference>
<dbReference type="PROSITE" id="PS50156">
    <property type="entry name" value="SSD"/>
    <property type="match status" value="1"/>
</dbReference>
<feature type="transmembrane region" description="Helical" evidence="7">
    <location>
        <begin position="533"/>
        <end position="552"/>
    </location>
</feature>
<feature type="transmembrane region" description="Helical" evidence="7">
    <location>
        <begin position="592"/>
        <end position="613"/>
    </location>
</feature>
<gene>
    <name evidence="9" type="ORF">NS506_01607</name>
</gene>
<dbReference type="PANTHER" id="PTHR33406">
    <property type="entry name" value="MEMBRANE PROTEIN MJ1562-RELATED"/>
    <property type="match status" value="1"/>
</dbReference>
<keyword evidence="5 7" id="KW-1133">Transmembrane helix</keyword>
<evidence type="ECO:0000259" key="8">
    <source>
        <dbReference type="PROSITE" id="PS50156"/>
    </source>
</evidence>
<dbReference type="GO" id="GO:0005886">
    <property type="term" value="C:plasma membrane"/>
    <property type="evidence" value="ECO:0007669"/>
    <property type="project" value="UniProtKB-SubCell"/>
</dbReference>
<evidence type="ECO:0000256" key="3">
    <source>
        <dbReference type="ARBA" id="ARBA00022475"/>
    </source>
</evidence>
<evidence type="ECO:0000256" key="5">
    <source>
        <dbReference type="ARBA" id="ARBA00022989"/>
    </source>
</evidence>
<dbReference type="AlphaFoldDB" id="A0ABC8ANG2"/>
<comment type="similarity">
    <text evidence="2">Belongs to the resistance-nodulation-cell division (RND) (TC 2.A.6) family. MmpL subfamily.</text>
</comment>
<evidence type="ECO:0000313" key="9">
    <source>
        <dbReference type="EMBL" id="APA95677.1"/>
    </source>
</evidence>
<keyword evidence="4 7" id="KW-0812">Transmembrane</keyword>
<evidence type="ECO:0000313" key="10">
    <source>
        <dbReference type="Proteomes" id="UP000180166"/>
    </source>
</evidence>
<keyword evidence="3" id="KW-1003">Cell membrane</keyword>
<feature type="transmembrane region" description="Helical" evidence="7">
    <location>
        <begin position="204"/>
        <end position="232"/>
    </location>
</feature>
<evidence type="ECO:0000256" key="1">
    <source>
        <dbReference type="ARBA" id="ARBA00004651"/>
    </source>
</evidence>
<evidence type="ECO:0000256" key="2">
    <source>
        <dbReference type="ARBA" id="ARBA00010157"/>
    </source>
</evidence>
<feature type="domain" description="SSD" evidence="8">
    <location>
        <begin position="215"/>
        <end position="346"/>
    </location>
</feature>
<organism evidence="9 10">
    <name type="scientific">Nocardia seriolae</name>
    <dbReference type="NCBI Taxonomy" id="37332"/>
    <lineage>
        <taxon>Bacteria</taxon>
        <taxon>Bacillati</taxon>
        <taxon>Actinomycetota</taxon>
        <taxon>Actinomycetes</taxon>
        <taxon>Mycobacteriales</taxon>
        <taxon>Nocardiaceae</taxon>
        <taxon>Nocardia</taxon>
    </lineage>
</organism>
<feature type="transmembrane region" description="Helical" evidence="7">
    <location>
        <begin position="384"/>
        <end position="404"/>
    </location>
</feature>
<feature type="transmembrane region" description="Helical" evidence="7">
    <location>
        <begin position="647"/>
        <end position="666"/>
    </location>
</feature>
<feature type="transmembrane region" description="Helical" evidence="7">
    <location>
        <begin position="672"/>
        <end position="692"/>
    </location>
</feature>
<evidence type="ECO:0000256" key="7">
    <source>
        <dbReference type="SAM" id="Phobius"/>
    </source>
</evidence>
<feature type="transmembrane region" description="Helical" evidence="7">
    <location>
        <begin position="323"/>
        <end position="347"/>
    </location>
</feature>
<accession>A0ABC8ANG2</accession>
<protein>
    <submittedName>
        <fullName evidence="9">Trehalose monomycolate exporter MmpL3</fullName>
    </submittedName>
</protein>
<reference evidence="9 10" key="1">
    <citation type="submission" date="2016-10" db="EMBL/GenBank/DDBJ databases">
        <title>Genome sequence of Nocardia seriolae strain EM150506, isolated from Anguila japonica.</title>
        <authorList>
            <person name="Han H.-J."/>
        </authorList>
    </citation>
    <scope>NUCLEOTIDE SEQUENCE [LARGE SCALE GENOMIC DNA]</scope>
    <source>
        <strain evidence="9 10">EM150506</strain>
    </source>
</reference>
<dbReference type="SUPFAM" id="SSF82866">
    <property type="entry name" value="Multidrug efflux transporter AcrB transmembrane domain"/>
    <property type="match status" value="2"/>
</dbReference>
<sequence length="731" mass="76540">MTAVDSSPEVAEGVASRGPIAAWSRVVVTRPKTVLVVAVLFALLCGLFAAGLQQRVSSAGFVVPDGESASVDAWVTERLGPQNPDVIAIYTAPEGQSLADIGPRVTAAIGTIDPALLDRPVESYWNSSRSQFLRSTDGRQAVAVVFSAGNDNQRVAEYPKIAAALRVPGLDTKLTGYSALADTISEQSRHDLVLAESISIPLTALVLVLIFGGVVAASLPVLIGTLAVVGALGTVGIMARLTEVSVFAMNVVSLLGLGLAIDYGLFIVGRFREELRRGRSTEEAVARSLQTAGRTVLFSALLLMCAFAGTFVFPLAVLRSLGIGAIAAVGLAALLSVTALPAILALLGPRIGKWSWRADAFERSEERAQRFWGRVVTAVMRRPGAVAIAVGAILLVLAAPLTGVRLGDIDHTALPAGNETRTAVEDLSAHFPSANSGATILLRETDGSAPTSAAISTALREIGGVRGVRQATALDTRDNTTVIHAALAAPDRSPRAQDIVHDLRDLRLQGLELRVGGESATTVDSIAAVLDRLPLMIAVMVAVTLLMLALAFRSIVLPLKAVLMAFLSLTATFGVLTWIFDKGHLAGVLHISVGPLSAGMLVLIIAVVFGLSTDYEVFLLSRMVEAHDAGADTEESVRVGTVQTARVITAAATLLVLITGAFTLSPLTPMRFLGLGMVIALIIDATLVRMLLVPALVKLMGPANWWAPGNRKKVQPKNLISAGASTGALTR</sequence>
<dbReference type="Gene3D" id="1.20.1640.10">
    <property type="entry name" value="Multidrug efflux transporter AcrB transmembrane domain"/>
    <property type="match status" value="2"/>
</dbReference>
<name>A0ABC8ANG2_9NOCA</name>
<evidence type="ECO:0000256" key="6">
    <source>
        <dbReference type="ARBA" id="ARBA00023136"/>
    </source>
</evidence>
<dbReference type="EMBL" id="CP017839">
    <property type="protein sequence ID" value="APA95677.1"/>
    <property type="molecule type" value="Genomic_DNA"/>
</dbReference>
<proteinExistence type="inferred from homology"/>
<dbReference type="Pfam" id="PF03176">
    <property type="entry name" value="MMPL"/>
    <property type="match status" value="2"/>
</dbReference>
<feature type="transmembrane region" description="Helical" evidence="7">
    <location>
        <begin position="244"/>
        <end position="269"/>
    </location>
</feature>
<keyword evidence="6 7" id="KW-0472">Membrane</keyword>
<dbReference type="InterPro" id="IPR000731">
    <property type="entry name" value="SSD"/>
</dbReference>
<feature type="transmembrane region" description="Helical" evidence="7">
    <location>
        <begin position="296"/>
        <end position="317"/>
    </location>
</feature>
<feature type="transmembrane region" description="Helical" evidence="7">
    <location>
        <begin position="33"/>
        <end position="52"/>
    </location>
</feature>
<feature type="transmembrane region" description="Helical" evidence="7">
    <location>
        <begin position="559"/>
        <end position="580"/>
    </location>
</feature>